<evidence type="ECO:0000313" key="1">
    <source>
        <dbReference type="EMBL" id="GFY43111.1"/>
    </source>
</evidence>
<comment type="caution">
    <text evidence="1">The sequence shown here is derived from an EMBL/GenBank/DDBJ whole genome shotgun (WGS) entry which is preliminary data.</text>
</comment>
<dbReference type="Proteomes" id="UP000886998">
    <property type="component" value="Unassembled WGS sequence"/>
</dbReference>
<name>A0A8X7BSF4_9ARAC</name>
<evidence type="ECO:0000313" key="2">
    <source>
        <dbReference type="Proteomes" id="UP000886998"/>
    </source>
</evidence>
<keyword evidence="2" id="KW-1185">Reference proteome</keyword>
<reference evidence="1" key="1">
    <citation type="submission" date="2020-08" db="EMBL/GenBank/DDBJ databases">
        <title>Multicomponent nature underlies the extraordinary mechanical properties of spider dragline silk.</title>
        <authorList>
            <person name="Kono N."/>
            <person name="Nakamura H."/>
            <person name="Mori M."/>
            <person name="Yoshida Y."/>
            <person name="Ohtoshi R."/>
            <person name="Malay A.D."/>
            <person name="Moran D.A.P."/>
            <person name="Tomita M."/>
            <person name="Numata K."/>
            <person name="Arakawa K."/>
        </authorList>
    </citation>
    <scope>NUCLEOTIDE SEQUENCE</scope>
</reference>
<proteinExistence type="predicted"/>
<dbReference type="EMBL" id="BMAV01003487">
    <property type="protein sequence ID" value="GFY43111.1"/>
    <property type="molecule type" value="Genomic_DNA"/>
</dbReference>
<organism evidence="1 2">
    <name type="scientific">Trichonephila inaurata madagascariensis</name>
    <dbReference type="NCBI Taxonomy" id="2747483"/>
    <lineage>
        <taxon>Eukaryota</taxon>
        <taxon>Metazoa</taxon>
        <taxon>Ecdysozoa</taxon>
        <taxon>Arthropoda</taxon>
        <taxon>Chelicerata</taxon>
        <taxon>Arachnida</taxon>
        <taxon>Araneae</taxon>
        <taxon>Araneomorphae</taxon>
        <taxon>Entelegynae</taxon>
        <taxon>Araneoidea</taxon>
        <taxon>Nephilidae</taxon>
        <taxon>Trichonephila</taxon>
        <taxon>Trichonephila inaurata</taxon>
    </lineage>
</organism>
<protein>
    <submittedName>
        <fullName evidence="1">Uncharacterized protein</fullName>
    </submittedName>
</protein>
<sequence length="146" mass="16430">MGTSRSALRIPLQSAVIINLHILTHPPDHPSKLPPPHHVFEFPLGVHIASWDLCLPCPPLTRFQNMDKILRRISSGMGLRLPKHAGGMLGGLYWNVLVRVVVSSCRRGIICVSCASIRFVYYFQYLNHVGHIRISLWSNNYKIAGI</sequence>
<dbReference type="AlphaFoldDB" id="A0A8X7BSF4"/>
<accession>A0A8X7BSF4</accession>
<gene>
    <name evidence="1" type="ORF">TNIN_184511</name>
</gene>